<accession>A0ACB9LC02</accession>
<sequence length="758" mass="85807">MMDCNKDEAARAKEIAERKFSKRDYAGAKKFALKAVSLYPELEGLSQFLTTLDVYIAAENKVSGEMDWYGILGVNPFADDDTVRKQYRKLALTLHPDKNKSSGAEGAFKLVSEAWVLLSDKAKRLAYNQKRSLKGYHHKPPNLGGSQSEVPSSNGFHNFTKNVTSNVRTGNNNARAGPTSVPPPRKKADTFWTICNRCKTHYEYLRIYLNHTLLCPNCNEAFLAVERAPPPNVFKSSNWSPRQHHQSSQHYGASNNTSFQWGSVSRMAGFGSTDGSSSVAAQAASVVQQASEKVRREHEGAPSIAEWQRSQMSKRTDGSFHKVEKSFKKRRTDDIRMNGYQGYMANHMATGQGAAGLGCVSDSRKPNLETERSYGFWGTTSKPYSTRELSMFEIRNMLMDKARIEIRKKLEEWKSETEAKITNKEKENKREKSTLCDKAADPKTLGESNLNGKGYQDGDSFVVTPDNTQKENKAFISINVPDSDFHNFDLDRDEKSFGEDQVWAAYDDDDGMPRYYARIHKVISMKPFRMRISWLNSRSNSELGPIDWIGSGFYKTCGDFRTGKHEITESLNSFSHKVKWTKGNRGVIRIFPGKGEVWALYRNWSPDWNEHTPDEVIHKYDMVEVLEDFDEEQGILVTPLIKVAAFRTVFQRHLDTDQVRRIPKEEMFRFSHQVPNYLLTGQEAPNAPKGCRELDPAATPLDLIQVKTEADDGSSNVKKPVEGTSPKKDEVEMEENASETSTGDMVVEDDVKQTTDDR</sequence>
<protein>
    <submittedName>
        <fullName evidence="1">Uncharacterized protein</fullName>
    </submittedName>
</protein>
<comment type="caution">
    <text evidence="1">The sequence shown here is derived from an EMBL/GenBank/DDBJ whole genome shotgun (WGS) entry which is preliminary data.</text>
</comment>
<proteinExistence type="predicted"/>
<evidence type="ECO:0000313" key="1">
    <source>
        <dbReference type="EMBL" id="KAI4307134.1"/>
    </source>
</evidence>
<keyword evidence="2" id="KW-1185">Reference proteome</keyword>
<reference evidence="1 2" key="1">
    <citation type="journal article" date="2022" name="DNA Res.">
        <title>Chromosomal-level genome assembly of the orchid tree Bauhinia variegata (Leguminosae; Cercidoideae) supports the allotetraploid origin hypothesis of Bauhinia.</title>
        <authorList>
            <person name="Zhong Y."/>
            <person name="Chen Y."/>
            <person name="Zheng D."/>
            <person name="Pang J."/>
            <person name="Liu Y."/>
            <person name="Luo S."/>
            <person name="Meng S."/>
            <person name="Qian L."/>
            <person name="Wei D."/>
            <person name="Dai S."/>
            <person name="Zhou R."/>
        </authorList>
    </citation>
    <scope>NUCLEOTIDE SEQUENCE [LARGE SCALE GENOMIC DNA]</scope>
    <source>
        <strain evidence="1">BV-YZ2020</strain>
    </source>
</reference>
<organism evidence="1 2">
    <name type="scientific">Bauhinia variegata</name>
    <name type="common">Purple orchid tree</name>
    <name type="synonym">Phanera variegata</name>
    <dbReference type="NCBI Taxonomy" id="167791"/>
    <lineage>
        <taxon>Eukaryota</taxon>
        <taxon>Viridiplantae</taxon>
        <taxon>Streptophyta</taxon>
        <taxon>Embryophyta</taxon>
        <taxon>Tracheophyta</taxon>
        <taxon>Spermatophyta</taxon>
        <taxon>Magnoliopsida</taxon>
        <taxon>eudicotyledons</taxon>
        <taxon>Gunneridae</taxon>
        <taxon>Pentapetalae</taxon>
        <taxon>rosids</taxon>
        <taxon>fabids</taxon>
        <taxon>Fabales</taxon>
        <taxon>Fabaceae</taxon>
        <taxon>Cercidoideae</taxon>
        <taxon>Cercideae</taxon>
        <taxon>Bauhiniinae</taxon>
        <taxon>Bauhinia</taxon>
    </lineage>
</organism>
<gene>
    <name evidence="1" type="ORF">L6164_030353</name>
</gene>
<evidence type="ECO:0000313" key="2">
    <source>
        <dbReference type="Proteomes" id="UP000828941"/>
    </source>
</evidence>
<dbReference type="EMBL" id="CM039437">
    <property type="protein sequence ID" value="KAI4307134.1"/>
    <property type="molecule type" value="Genomic_DNA"/>
</dbReference>
<name>A0ACB9LC02_BAUVA</name>
<dbReference type="Proteomes" id="UP000828941">
    <property type="component" value="Chromosome 12"/>
</dbReference>